<dbReference type="Gene3D" id="3.40.50.1240">
    <property type="entry name" value="Phosphoglycerate mutase-like"/>
    <property type="match status" value="1"/>
</dbReference>
<dbReference type="EMBL" id="AKKV01000019">
    <property type="protein sequence ID" value="EIT87054.1"/>
    <property type="molecule type" value="Genomic_DNA"/>
</dbReference>
<dbReference type="GO" id="GO:0005737">
    <property type="term" value="C:cytoplasm"/>
    <property type="evidence" value="ECO:0007669"/>
    <property type="project" value="TreeGrafter"/>
</dbReference>
<evidence type="ECO:0000313" key="2">
    <source>
        <dbReference type="EMBL" id="EIT87054.1"/>
    </source>
</evidence>
<gene>
    <name evidence="2" type="ORF">A374_02334</name>
</gene>
<dbReference type="PANTHER" id="PTHR48100">
    <property type="entry name" value="BROAD-SPECIFICITY PHOSPHATASE YOR283W-RELATED"/>
    <property type="match status" value="1"/>
</dbReference>
<dbReference type="InterPro" id="IPR013078">
    <property type="entry name" value="His_Pase_superF_clade-1"/>
</dbReference>
<proteinExistence type="predicted"/>
<dbReference type="InterPro" id="IPR050275">
    <property type="entry name" value="PGM_Phosphatase"/>
</dbReference>
<evidence type="ECO:0000256" key="1">
    <source>
        <dbReference type="PIRSR" id="PIRSR613078-2"/>
    </source>
</evidence>
<sequence length="213" mass="24556">MAMDDQLAITLLRHGLTKENQEKRYIGWSDPPLCEEGRQLLHPLTDTPDVIYSSPSLRAMETAAMLFPNSDVTVCEGFRELHFGEWELKTYADLCNNPHYRQWIDHPTTITPPGGESYATFTARVLHAWFTMLEQMQHDDRQQAVIVTHGGPLRLLLSHFAPQEKDMWHWSVSHGQGFTLQWQQEERRGVGRCTSLQEAPFTAKDALYNNTFK</sequence>
<accession>I8AMX2</accession>
<dbReference type="SUPFAM" id="SSF53254">
    <property type="entry name" value="Phosphoglycerate mutase-like"/>
    <property type="match status" value="1"/>
</dbReference>
<protein>
    <submittedName>
        <fullName evidence="2">Alpha-ribazole phosphatase</fullName>
    </submittedName>
</protein>
<dbReference type="CDD" id="cd07067">
    <property type="entry name" value="HP_PGM_like"/>
    <property type="match status" value="1"/>
</dbReference>
<dbReference type="STRING" id="1196324.A374_02334"/>
<dbReference type="GO" id="GO:0016791">
    <property type="term" value="F:phosphatase activity"/>
    <property type="evidence" value="ECO:0007669"/>
    <property type="project" value="TreeGrafter"/>
</dbReference>
<reference evidence="2 3" key="1">
    <citation type="journal article" date="2012" name="J. Bacteriol.">
        <title>Genome of Bacillus macauensis ZFHKF-1, a Long-Chain-Forming Bacterium.</title>
        <authorList>
            <person name="Cai L."/>
            <person name="Zhang T."/>
        </authorList>
    </citation>
    <scope>NUCLEOTIDE SEQUENCE [LARGE SCALE GENOMIC DNA]</scope>
    <source>
        <strain evidence="2 3">ZFHKF-1</strain>
    </source>
</reference>
<dbReference type="Proteomes" id="UP000004080">
    <property type="component" value="Unassembled WGS sequence"/>
</dbReference>
<evidence type="ECO:0000313" key="3">
    <source>
        <dbReference type="Proteomes" id="UP000004080"/>
    </source>
</evidence>
<dbReference type="Pfam" id="PF00300">
    <property type="entry name" value="His_Phos_1"/>
    <property type="match status" value="1"/>
</dbReference>
<dbReference type="SMART" id="SM00855">
    <property type="entry name" value="PGAM"/>
    <property type="match status" value="1"/>
</dbReference>
<dbReference type="PANTHER" id="PTHR48100:SF1">
    <property type="entry name" value="HISTIDINE PHOSPHATASE FAMILY PROTEIN-RELATED"/>
    <property type="match status" value="1"/>
</dbReference>
<dbReference type="AlphaFoldDB" id="I8AMX2"/>
<dbReference type="eggNOG" id="COG0406">
    <property type="taxonomic scope" value="Bacteria"/>
</dbReference>
<keyword evidence="3" id="KW-1185">Reference proteome</keyword>
<organism evidence="2 3">
    <name type="scientific">Fictibacillus macauensis ZFHKF-1</name>
    <dbReference type="NCBI Taxonomy" id="1196324"/>
    <lineage>
        <taxon>Bacteria</taxon>
        <taxon>Bacillati</taxon>
        <taxon>Bacillota</taxon>
        <taxon>Bacilli</taxon>
        <taxon>Bacillales</taxon>
        <taxon>Fictibacillaceae</taxon>
        <taxon>Fictibacillus</taxon>
    </lineage>
</organism>
<feature type="binding site" evidence="1">
    <location>
        <position position="58"/>
    </location>
    <ligand>
        <name>substrate</name>
    </ligand>
</feature>
<dbReference type="RefSeq" id="WP_007200566.1">
    <property type="nucleotide sequence ID" value="NZ_AKKV01000019.1"/>
</dbReference>
<feature type="binding site" evidence="1">
    <location>
        <begin position="13"/>
        <end position="20"/>
    </location>
    <ligand>
        <name>substrate</name>
    </ligand>
</feature>
<name>I8AMX2_9BACL</name>
<dbReference type="PATRIC" id="fig|1196324.3.peg.467"/>
<dbReference type="InterPro" id="IPR029033">
    <property type="entry name" value="His_PPase_superfam"/>
</dbReference>
<dbReference type="OrthoDB" id="9783269at2"/>
<comment type="caution">
    <text evidence="2">The sequence shown here is derived from an EMBL/GenBank/DDBJ whole genome shotgun (WGS) entry which is preliminary data.</text>
</comment>